<protein>
    <submittedName>
        <fullName evidence="3">Sugar phosphate isomerase/epimerase</fullName>
    </submittedName>
</protein>
<dbReference type="SUPFAM" id="SSF51658">
    <property type="entry name" value="Xylose isomerase-like"/>
    <property type="match status" value="1"/>
</dbReference>
<dbReference type="PANTHER" id="PTHR12110">
    <property type="entry name" value="HYDROXYPYRUVATE ISOMERASE"/>
    <property type="match status" value="1"/>
</dbReference>
<keyword evidence="1" id="KW-0732">Signal</keyword>
<keyword evidence="3" id="KW-0413">Isomerase</keyword>
<feature type="signal peptide" evidence="1">
    <location>
        <begin position="1"/>
        <end position="26"/>
    </location>
</feature>
<accession>A0ABY7VLJ2</accession>
<keyword evidence="4" id="KW-1185">Reference proteome</keyword>
<organism evidence="3 4">
    <name type="scientific">Thalassomonas haliotis</name>
    <dbReference type="NCBI Taxonomy" id="485448"/>
    <lineage>
        <taxon>Bacteria</taxon>
        <taxon>Pseudomonadati</taxon>
        <taxon>Pseudomonadota</taxon>
        <taxon>Gammaproteobacteria</taxon>
        <taxon>Alteromonadales</taxon>
        <taxon>Colwelliaceae</taxon>
        <taxon>Thalassomonas</taxon>
    </lineage>
</organism>
<dbReference type="GO" id="GO:0016853">
    <property type="term" value="F:isomerase activity"/>
    <property type="evidence" value="ECO:0007669"/>
    <property type="project" value="UniProtKB-KW"/>
</dbReference>
<evidence type="ECO:0000313" key="4">
    <source>
        <dbReference type="Proteomes" id="UP001215231"/>
    </source>
</evidence>
<feature type="chain" id="PRO_5045662227" evidence="1">
    <location>
        <begin position="27"/>
        <end position="297"/>
    </location>
</feature>
<evidence type="ECO:0000313" key="3">
    <source>
        <dbReference type="EMBL" id="WDE14630.1"/>
    </source>
</evidence>
<evidence type="ECO:0000256" key="1">
    <source>
        <dbReference type="SAM" id="SignalP"/>
    </source>
</evidence>
<feature type="domain" description="Xylose isomerase-like TIM barrel" evidence="2">
    <location>
        <begin position="61"/>
        <end position="269"/>
    </location>
</feature>
<dbReference type="Proteomes" id="UP001215231">
    <property type="component" value="Chromosome"/>
</dbReference>
<name>A0ABY7VLJ2_9GAMM</name>
<sequence>MNLNKVFGGFIALMLAGLLATKAVHAESKAESKINNQVNVGIQLWSVKDELKNDFVGTLTRLAKMGFNGVEFAGDFGPYGNNPQGLKKLLDKLGLKAAGAHLGFDQLSDDKIDQTIAFYKALDCRFLIVPWDERAFDPQGVYQVAKELSYVAGRLKSAGLKVGYHNHAEELQDFDNTTYWDILAKTTHSEVILQQDVGWTTYAGKDPVAYVHKYPGRTLTTHYKAKLPKGTQGKLPLIGQDVIAWDKLLKANLAVGGTLWFIVEQEEYPQGLSVMQSVAASLKGFEKVITKVDEKAN</sequence>
<dbReference type="PANTHER" id="PTHR12110:SF41">
    <property type="entry name" value="INOSOSE DEHYDRATASE"/>
    <property type="match status" value="1"/>
</dbReference>
<dbReference type="EMBL" id="CP059693">
    <property type="protein sequence ID" value="WDE14630.1"/>
    <property type="molecule type" value="Genomic_DNA"/>
</dbReference>
<evidence type="ECO:0000259" key="2">
    <source>
        <dbReference type="Pfam" id="PF01261"/>
    </source>
</evidence>
<proteinExistence type="predicted"/>
<reference evidence="3 4" key="1">
    <citation type="journal article" date="2022" name="Mar. Drugs">
        <title>Bioassay-Guided Fractionation Leads to the Detection of Cholic Acid Generated by the Rare Thalassomonas sp.</title>
        <authorList>
            <person name="Pheiffer F."/>
            <person name="Schneider Y.K."/>
            <person name="Hansen E.H."/>
            <person name="Andersen J.H."/>
            <person name="Isaksson J."/>
            <person name="Busche T."/>
            <person name="R C."/>
            <person name="Kalinowski J."/>
            <person name="Zyl L.V."/>
            <person name="Trindade M."/>
        </authorList>
    </citation>
    <scope>NUCLEOTIDE SEQUENCE [LARGE SCALE GENOMIC DNA]</scope>
    <source>
        <strain evidence="3 4">A5K-61T</strain>
    </source>
</reference>
<gene>
    <name evidence="3" type="ORF">H3N35_22935</name>
</gene>
<dbReference type="Pfam" id="PF01261">
    <property type="entry name" value="AP_endonuc_2"/>
    <property type="match status" value="1"/>
</dbReference>
<dbReference type="Gene3D" id="3.20.20.150">
    <property type="entry name" value="Divalent-metal-dependent TIM barrel enzymes"/>
    <property type="match status" value="1"/>
</dbReference>
<dbReference type="InterPro" id="IPR013022">
    <property type="entry name" value="Xyl_isomerase-like_TIM-brl"/>
</dbReference>
<dbReference type="InterPro" id="IPR050312">
    <property type="entry name" value="IolE/XylAMocC-like"/>
</dbReference>
<dbReference type="InterPro" id="IPR036237">
    <property type="entry name" value="Xyl_isomerase-like_sf"/>
</dbReference>